<dbReference type="SUPFAM" id="SSF55331">
    <property type="entry name" value="Tautomerase/MIF"/>
    <property type="match status" value="1"/>
</dbReference>
<dbReference type="GO" id="GO:0008704">
    <property type="term" value="F:5-carboxymethyl-2-hydroxymuconate delta-isomerase activity"/>
    <property type="evidence" value="ECO:0007669"/>
    <property type="project" value="InterPro"/>
</dbReference>
<dbReference type="InterPro" id="IPR004220">
    <property type="entry name" value="5-COMe_2-OHmuconate_Isoase"/>
</dbReference>
<dbReference type="AlphaFoldDB" id="A0A0F9G4A1"/>
<dbReference type="InterPro" id="IPR014347">
    <property type="entry name" value="Tautomerase/MIF_sf"/>
</dbReference>
<evidence type="ECO:0008006" key="2">
    <source>
        <dbReference type="Google" id="ProtNLM"/>
    </source>
</evidence>
<comment type="caution">
    <text evidence="1">The sequence shown here is derived from an EMBL/GenBank/DDBJ whole genome shotgun (WGS) entry which is preliminary data.</text>
</comment>
<protein>
    <recommendedName>
        <fullName evidence="2">5-carboxymethyl-2-hydroxymuconate isomerase</fullName>
    </recommendedName>
</protein>
<dbReference type="CDD" id="cd00580">
    <property type="entry name" value="CHMI"/>
    <property type="match status" value="1"/>
</dbReference>
<gene>
    <name evidence="1" type="ORF">LCGC14_2165590</name>
</gene>
<dbReference type="Gene3D" id="3.30.429.10">
    <property type="entry name" value="Macrophage Migration Inhibitory Factor"/>
    <property type="match status" value="1"/>
</dbReference>
<proteinExistence type="predicted"/>
<sequence length="114" mass="13076">MPHFLIDCSESIFILHSEEEIIEQVHLAAKSTELFNENDIKVRVHSFNKYSTGNKIEHFIHVFAHIMEGRSNEQKAGLSKKIVQALTSLFPTVPNIGANIIEFEFANYCNRNML</sequence>
<dbReference type="Pfam" id="PF02962">
    <property type="entry name" value="CHMI"/>
    <property type="match status" value="1"/>
</dbReference>
<dbReference type="PANTHER" id="PTHR37950">
    <property type="entry name" value="4-HYDROXYPHENYLACETATE CATABOLISM PROTEIN"/>
    <property type="match status" value="1"/>
</dbReference>
<dbReference type="PANTHER" id="PTHR37950:SF1">
    <property type="entry name" value="4-HYDROXYPHENYLACETATE CATABOLISM PROTEIN"/>
    <property type="match status" value="1"/>
</dbReference>
<evidence type="ECO:0000313" key="1">
    <source>
        <dbReference type="EMBL" id="KKL64385.1"/>
    </source>
</evidence>
<reference evidence="1" key="1">
    <citation type="journal article" date="2015" name="Nature">
        <title>Complex archaea that bridge the gap between prokaryotes and eukaryotes.</title>
        <authorList>
            <person name="Spang A."/>
            <person name="Saw J.H."/>
            <person name="Jorgensen S.L."/>
            <person name="Zaremba-Niedzwiedzka K."/>
            <person name="Martijn J."/>
            <person name="Lind A.E."/>
            <person name="van Eijk R."/>
            <person name="Schleper C."/>
            <person name="Guy L."/>
            <person name="Ettema T.J."/>
        </authorList>
    </citation>
    <scope>NUCLEOTIDE SEQUENCE</scope>
</reference>
<organism evidence="1">
    <name type="scientific">marine sediment metagenome</name>
    <dbReference type="NCBI Taxonomy" id="412755"/>
    <lineage>
        <taxon>unclassified sequences</taxon>
        <taxon>metagenomes</taxon>
        <taxon>ecological metagenomes</taxon>
    </lineage>
</organism>
<accession>A0A0F9G4A1</accession>
<name>A0A0F9G4A1_9ZZZZ</name>
<dbReference type="EMBL" id="LAZR01027862">
    <property type="protein sequence ID" value="KKL64385.1"/>
    <property type="molecule type" value="Genomic_DNA"/>
</dbReference>